<keyword evidence="2" id="KW-0012">Acyltransferase</keyword>
<dbReference type="PANTHER" id="PTHR43792:SF8">
    <property type="entry name" value="[RIBOSOMAL PROTEIN US5]-ALANINE N-ACETYLTRANSFERASE"/>
    <property type="match status" value="1"/>
</dbReference>
<dbReference type="Pfam" id="PF13302">
    <property type="entry name" value="Acetyltransf_3"/>
    <property type="match status" value="1"/>
</dbReference>
<reference evidence="5" key="1">
    <citation type="journal article" date="2014" name="Int. J. Syst. Evol. Microbiol.">
        <title>Complete genome of a new Firmicutes species belonging to the dominant human colonic microbiota ('Ruminococcus bicirculans') reveals two chromosomes and a selective capacity to utilize plant glucans.</title>
        <authorList>
            <consortium name="NISC Comparative Sequencing Program"/>
            <person name="Wegmann U."/>
            <person name="Louis P."/>
            <person name="Goesmann A."/>
            <person name="Henrissat B."/>
            <person name="Duncan S.H."/>
            <person name="Flint H.J."/>
        </authorList>
    </citation>
    <scope>NUCLEOTIDE SEQUENCE</scope>
    <source>
        <strain evidence="5">NBRC 107169</strain>
    </source>
</reference>
<gene>
    <name evidence="5" type="primary">rimJ</name>
    <name evidence="5" type="ORF">GCM10007879_20280</name>
</gene>
<dbReference type="InterPro" id="IPR051531">
    <property type="entry name" value="N-acetyltransferase"/>
</dbReference>
<evidence type="ECO:0000256" key="3">
    <source>
        <dbReference type="ARBA" id="ARBA00038502"/>
    </source>
</evidence>
<dbReference type="Proteomes" id="UP001161405">
    <property type="component" value="Unassembled WGS sequence"/>
</dbReference>
<dbReference type="PANTHER" id="PTHR43792">
    <property type="entry name" value="GNAT FAMILY, PUTATIVE (AFU_ORTHOLOGUE AFUA_3G00765)-RELATED-RELATED"/>
    <property type="match status" value="1"/>
</dbReference>
<protein>
    <submittedName>
        <fullName evidence="5">Ribosomal-protein-alanine N-acetyltransferase</fullName>
    </submittedName>
</protein>
<dbReference type="RefSeq" id="WP_284364172.1">
    <property type="nucleotide sequence ID" value="NZ_BSNI01000002.1"/>
</dbReference>
<dbReference type="EMBL" id="BSNI01000002">
    <property type="protein sequence ID" value="GLQ17779.1"/>
    <property type="molecule type" value="Genomic_DNA"/>
</dbReference>
<accession>A0ABQ5URA8</accession>
<evidence type="ECO:0000313" key="6">
    <source>
        <dbReference type="Proteomes" id="UP001161405"/>
    </source>
</evidence>
<dbReference type="Gene3D" id="3.40.630.30">
    <property type="match status" value="1"/>
</dbReference>
<keyword evidence="6" id="KW-1185">Reference proteome</keyword>
<comment type="similarity">
    <text evidence="3">Belongs to the acetyltransferase family. RimJ subfamily.</text>
</comment>
<comment type="caution">
    <text evidence="5">The sequence shown here is derived from an EMBL/GenBank/DDBJ whole genome shotgun (WGS) entry which is preliminary data.</text>
</comment>
<evidence type="ECO:0000313" key="5">
    <source>
        <dbReference type="EMBL" id="GLQ17779.1"/>
    </source>
</evidence>
<dbReference type="SUPFAM" id="SSF55729">
    <property type="entry name" value="Acyl-CoA N-acyltransferases (Nat)"/>
    <property type="match status" value="1"/>
</dbReference>
<proteinExistence type="inferred from homology"/>
<evidence type="ECO:0000256" key="1">
    <source>
        <dbReference type="ARBA" id="ARBA00022679"/>
    </source>
</evidence>
<keyword evidence="1" id="KW-0808">Transferase</keyword>
<dbReference type="InterPro" id="IPR016181">
    <property type="entry name" value="Acyl_CoA_acyltransferase"/>
</dbReference>
<reference evidence="5" key="2">
    <citation type="submission" date="2023-01" db="EMBL/GenBank/DDBJ databases">
        <title>Draft genome sequence of Maritalea porphyrae strain NBRC 107169.</title>
        <authorList>
            <person name="Sun Q."/>
            <person name="Mori K."/>
        </authorList>
    </citation>
    <scope>NUCLEOTIDE SEQUENCE</scope>
    <source>
        <strain evidence="5">NBRC 107169</strain>
    </source>
</reference>
<dbReference type="InterPro" id="IPR000182">
    <property type="entry name" value="GNAT_dom"/>
</dbReference>
<feature type="domain" description="N-acetyltransferase" evidence="4">
    <location>
        <begin position="19"/>
        <end position="165"/>
    </location>
</feature>
<evidence type="ECO:0000256" key="2">
    <source>
        <dbReference type="ARBA" id="ARBA00023315"/>
    </source>
</evidence>
<name>A0ABQ5URA8_9HYPH</name>
<organism evidence="5 6">
    <name type="scientific">Maritalea porphyrae</name>
    <dbReference type="NCBI Taxonomy" id="880732"/>
    <lineage>
        <taxon>Bacteria</taxon>
        <taxon>Pseudomonadati</taxon>
        <taxon>Pseudomonadota</taxon>
        <taxon>Alphaproteobacteria</taxon>
        <taxon>Hyphomicrobiales</taxon>
        <taxon>Devosiaceae</taxon>
        <taxon>Maritalea</taxon>
    </lineage>
</organism>
<evidence type="ECO:0000259" key="4">
    <source>
        <dbReference type="Pfam" id="PF13302"/>
    </source>
</evidence>
<sequence length="199" mass="22863">MLRSLFKKGQPIILTDGQLMLRTPVLADYEQWRHQRESSRKYLAPFEPTWGETELAPSSFKERVRRAERDAMQEAAFAFFIHDTTDAGPRLLGGINLSDVRRRVAQSINIGYWMGETNANRGTMTKALGMALPFIFDQLQLHRANAACLVHNKRSIRVLEKNGFVQEGRAEGYLKINGKWQDHLLFGLTKERFDRNRAG</sequence>